<keyword evidence="8 12" id="KW-0653">Protein transport</keyword>
<dbReference type="AlphaFoldDB" id="A0A5Q0BM89"/>
<dbReference type="KEGG" id="mmob:F6R98_17705"/>
<dbReference type="Pfam" id="PF01618">
    <property type="entry name" value="MotA_ExbB"/>
    <property type="match status" value="1"/>
</dbReference>
<evidence type="ECO:0000256" key="13">
    <source>
        <dbReference type="SAM" id="Phobius"/>
    </source>
</evidence>
<dbReference type="PANTHER" id="PTHR30625:SF14">
    <property type="entry name" value="BIOPOLYMER TRANSPORT PROTEIN EXBB"/>
    <property type="match status" value="1"/>
</dbReference>
<keyword evidence="9 13" id="KW-1133">Transmembrane helix</keyword>
<comment type="function">
    <text evidence="11">Involved in the TonB-dependent energy-dependent transport of various receptor-bound substrates. Protects ExbD from proteolytic degradation and functionally stabilizes TonB.</text>
</comment>
<keyword evidence="5" id="KW-1003">Cell membrane</keyword>
<dbReference type="EMBL" id="CP044205">
    <property type="protein sequence ID" value="QFY44242.1"/>
    <property type="molecule type" value="Genomic_DNA"/>
</dbReference>
<keyword evidence="10 13" id="KW-0472">Membrane</keyword>
<sequence length="248" mass="26146">MDTSETLGLAHFFAQTDTVGKALFATLAAMSIASWYFIIVKSLQALIARRRSTRFLENFWNSASLAAVERQLGKRHPNEPFSHLAYHALLSCRHHAKHGADRLNEAGSAAEFLTRSIRRVIDEETAGLEWGLSVLASVASTAPFIGLFGTVWGVYHALINIGMSGQGTLDKIAGPVGEALIMTGAGLAVAIPSVLAYNAFARSNRLVLAKLDAFAHDVFAVLSTGAHFAGPPAGVATGPASEAFAGGA</sequence>
<protein>
    <recommendedName>
        <fullName evidence="3">Biopolymer transport protein ExbB</fullName>
    </recommendedName>
</protein>
<dbReference type="InterPro" id="IPR002898">
    <property type="entry name" value="MotA_ExbB_proton_chnl"/>
</dbReference>
<evidence type="ECO:0000259" key="14">
    <source>
        <dbReference type="Pfam" id="PF01618"/>
    </source>
</evidence>
<evidence type="ECO:0000256" key="12">
    <source>
        <dbReference type="RuleBase" id="RU004057"/>
    </source>
</evidence>
<accession>A0A5Q0BM89</accession>
<comment type="subunit">
    <text evidence="2">The accessory proteins ExbB and ExbD seem to form a complex with TonB.</text>
</comment>
<comment type="similarity">
    <text evidence="12">Belongs to the exbB/tolQ family.</text>
</comment>
<keyword evidence="7 13" id="KW-0812">Transmembrane</keyword>
<keyword evidence="6" id="KW-0997">Cell inner membrane</keyword>
<comment type="subcellular location">
    <subcellularLocation>
        <location evidence="1">Cell inner membrane</location>
        <topology evidence="1">Multi-pass membrane protein</topology>
    </subcellularLocation>
    <subcellularLocation>
        <location evidence="12">Membrane</location>
        <topology evidence="12">Multi-pass membrane protein</topology>
    </subcellularLocation>
</comment>
<keyword evidence="16" id="KW-1185">Reference proteome</keyword>
<evidence type="ECO:0000256" key="5">
    <source>
        <dbReference type="ARBA" id="ARBA00022475"/>
    </source>
</evidence>
<proteinExistence type="inferred from homology"/>
<dbReference type="OrthoDB" id="9805133at2"/>
<reference evidence="15 16" key="1">
    <citation type="submission" date="2019-09" db="EMBL/GenBank/DDBJ databases">
        <title>Ecophysiology of the spiral-shaped methanotroph Methylospira mobilis as revealed by the complete genome sequence.</title>
        <authorList>
            <person name="Oshkin I.Y."/>
            <person name="Dedysh S.N."/>
            <person name="Miroshnikov K."/>
            <person name="Danilova O.V."/>
            <person name="Hakobyan A."/>
            <person name="Liesack W."/>
        </authorList>
    </citation>
    <scope>NUCLEOTIDE SEQUENCE [LARGE SCALE GENOMIC DNA]</scope>
    <source>
        <strain evidence="15 16">Shm1</strain>
    </source>
</reference>
<evidence type="ECO:0000256" key="11">
    <source>
        <dbReference type="ARBA" id="ARBA00024816"/>
    </source>
</evidence>
<feature type="domain" description="MotA/TolQ/ExbB proton channel" evidence="14">
    <location>
        <begin position="97"/>
        <end position="210"/>
    </location>
</feature>
<dbReference type="GO" id="GO:0017038">
    <property type="term" value="P:protein import"/>
    <property type="evidence" value="ECO:0007669"/>
    <property type="project" value="TreeGrafter"/>
</dbReference>
<evidence type="ECO:0000256" key="9">
    <source>
        <dbReference type="ARBA" id="ARBA00022989"/>
    </source>
</evidence>
<dbReference type="Proteomes" id="UP000325755">
    <property type="component" value="Chromosome"/>
</dbReference>
<dbReference type="RefSeq" id="WP_153250210.1">
    <property type="nucleotide sequence ID" value="NZ_CP044205.1"/>
</dbReference>
<feature type="transmembrane region" description="Helical" evidence="13">
    <location>
        <begin position="179"/>
        <end position="200"/>
    </location>
</feature>
<dbReference type="InParanoid" id="A0A5Q0BM89"/>
<evidence type="ECO:0000313" key="16">
    <source>
        <dbReference type="Proteomes" id="UP000325755"/>
    </source>
</evidence>
<evidence type="ECO:0000256" key="3">
    <source>
        <dbReference type="ARBA" id="ARBA00022093"/>
    </source>
</evidence>
<evidence type="ECO:0000256" key="6">
    <source>
        <dbReference type="ARBA" id="ARBA00022519"/>
    </source>
</evidence>
<name>A0A5Q0BM89_9GAMM</name>
<feature type="transmembrane region" description="Helical" evidence="13">
    <location>
        <begin position="22"/>
        <end position="40"/>
    </location>
</feature>
<evidence type="ECO:0000256" key="2">
    <source>
        <dbReference type="ARBA" id="ARBA00011471"/>
    </source>
</evidence>
<evidence type="ECO:0000256" key="10">
    <source>
        <dbReference type="ARBA" id="ARBA00023136"/>
    </source>
</evidence>
<evidence type="ECO:0000256" key="4">
    <source>
        <dbReference type="ARBA" id="ARBA00022448"/>
    </source>
</evidence>
<evidence type="ECO:0000313" key="15">
    <source>
        <dbReference type="EMBL" id="QFY44242.1"/>
    </source>
</evidence>
<dbReference type="PANTHER" id="PTHR30625">
    <property type="entry name" value="PROTEIN TOLQ"/>
    <property type="match status" value="1"/>
</dbReference>
<keyword evidence="4 12" id="KW-0813">Transport</keyword>
<evidence type="ECO:0000256" key="7">
    <source>
        <dbReference type="ARBA" id="ARBA00022692"/>
    </source>
</evidence>
<gene>
    <name evidence="15" type="ORF">F6R98_17705</name>
</gene>
<evidence type="ECO:0000256" key="8">
    <source>
        <dbReference type="ARBA" id="ARBA00022927"/>
    </source>
</evidence>
<organism evidence="15 16">
    <name type="scientific">Candidatus Methylospira mobilis</name>
    <dbReference type="NCBI Taxonomy" id="1808979"/>
    <lineage>
        <taxon>Bacteria</taxon>
        <taxon>Pseudomonadati</taxon>
        <taxon>Pseudomonadota</taxon>
        <taxon>Gammaproteobacteria</taxon>
        <taxon>Methylococcales</taxon>
        <taxon>Methylococcaceae</taxon>
        <taxon>Candidatus Methylospira</taxon>
    </lineage>
</organism>
<dbReference type="GO" id="GO:0005886">
    <property type="term" value="C:plasma membrane"/>
    <property type="evidence" value="ECO:0007669"/>
    <property type="project" value="UniProtKB-SubCell"/>
</dbReference>
<dbReference type="InterPro" id="IPR050790">
    <property type="entry name" value="ExbB/TolQ_transport"/>
</dbReference>
<feature type="transmembrane region" description="Helical" evidence="13">
    <location>
        <begin position="134"/>
        <end position="159"/>
    </location>
</feature>
<evidence type="ECO:0000256" key="1">
    <source>
        <dbReference type="ARBA" id="ARBA00004429"/>
    </source>
</evidence>